<dbReference type="Pfam" id="PF00158">
    <property type="entry name" value="Sigma54_activat"/>
    <property type="match status" value="1"/>
</dbReference>
<dbReference type="PROSITE" id="PS00688">
    <property type="entry name" value="SIGMA54_INTERACT_3"/>
    <property type="match status" value="1"/>
</dbReference>
<dbReference type="SUPFAM" id="SSF55785">
    <property type="entry name" value="PYP-like sensor domain (PAS domain)"/>
    <property type="match status" value="1"/>
</dbReference>
<keyword evidence="1" id="KW-0547">Nucleotide-binding</keyword>
<dbReference type="InterPro" id="IPR025944">
    <property type="entry name" value="Sigma_54_int_dom_CS"/>
</dbReference>
<evidence type="ECO:0000256" key="4">
    <source>
        <dbReference type="ARBA" id="ARBA00023125"/>
    </source>
</evidence>
<dbReference type="InterPro" id="IPR000700">
    <property type="entry name" value="PAS-assoc_C"/>
</dbReference>
<accession>A0A1V8M432</accession>
<keyword evidence="5" id="KW-0010">Activator</keyword>
<evidence type="ECO:0000259" key="8">
    <source>
        <dbReference type="PROSITE" id="PS50045"/>
    </source>
</evidence>
<evidence type="ECO:0000256" key="3">
    <source>
        <dbReference type="ARBA" id="ARBA00023015"/>
    </source>
</evidence>
<keyword evidence="4" id="KW-0238">DNA-binding</keyword>
<dbReference type="SMART" id="SM00086">
    <property type="entry name" value="PAC"/>
    <property type="match status" value="1"/>
</dbReference>
<evidence type="ECO:0000256" key="5">
    <source>
        <dbReference type="ARBA" id="ARBA00023159"/>
    </source>
</evidence>
<dbReference type="Pfam" id="PF02954">
    <property type="entry name" value="HTH_8"/>
    <property type="match status" value="1"/>
</dbReference>
<dbReference type="PROSITE" id="PS50113">
    <property type="entry name" value="PAC"/>
    <property type="match status" value="1"/>
</dbReference>
<dbReference type="InterPro" id="IPR001610">
    <property type="entry name" value="PAC"/>
</dbReference>
<comment type="caution">
    <text evidence="10">The sequence shown here is derived from an EMBL/GenBank/DDBJ whole genome shotgun (WGS) entry which is preliminary data.</text>
</comment>
<evidence type="ECO:0000256" key="2">
    <source>
        <dbReference type="ARBA" id="ARBA00022840"/>
    </source>
</evidence>
<dbReference type="InterPro" id="IPR000014">
    <property type="entry name" value="PAS"/>
</dbReference>
<dbReference type="Pfam" id="PF00989">
    <property type="entry name" value="PAS"/>
    <property type="match status" value="1"/>
</dbReference>
<dbReference type="SMART" id="SM00382">
    <property type="entry name" value="AAA"/>
    <property type="match status" value="1"/>
</dbReference>
<dbReference type="PROSITE" id="PS00675">
    <property type="entry name" value="SIGMA54_INTERACT_1"/>
    <property type="match status" value="1"/>
</dbReference>
<dbReference type="InterPro" id="IPR013767">
    <property type="entry name" value="PAS_fold"/>
</dbReference>
<keyword evidence="11" id="KW-1185">Reference proteome</keyword>
<reference evidence="10 11" key="1">
    <citation type="submission" date="2015-12" db="EMBL/GenBank/DDBJ databases">
        <authorList>
            <person name="Shamseldin A."/>
            <person name="Moawad H."/>
            <person name="Abd El-Rahim W.M."/>
            <person name="Sadowsky M.J."/>
        </authorList>
    </citation>
    <scope>NUCLEOTIDE SEQUENCE [LARGE SCALE GENOMIC DNA]</scope>
    <source>
        <strain evidence="10 11">WF1</strain>
    </source>
</reference>
<gene>
    <name evidence="10" type="ORF">AU255_13725</name>
</gene>
<sequence>MALLQRRSALVLAAAGEGICGFDCQGNVTFSNPVATKMLAWPLKSGQAQTIHDLFGRDQPNSEEYCPIHNIMAGKALFKASDKVFWRADGTHFPADFICTPIIDDGVVQGIVMVFSDISQRKLNEQKLNQALIEIKQLKNRLQAENTYLQEQINYNHQFTDILGQSDSLKTALHQVEQVAPTETTVLILGETGTGKELFARALHDLSHRNQRPLVKVNCAALPANLIESELFGHEKGSFTGATARRTGRFELAHEGTIFLDEIGEIPLELQAKLLRVLQEGEIERLGDSKTLKINVRVIAATHRDLKKMVAEGTFREDLYYRLSVFPLSIPALRERKKDISLLAHAFVTKYAQKMSKQVNHIPQTVMDNLLSYSWPGNVRELENVIERAVILSPEPFLQIHELQSPEQSGLDTEQTLLSLANMEKAHIIKVLESVQWKISGENAAAAILEMHPNTLRSRMNKLGIRRATTAF</sequence>
<dbReference type="SUPFAM" id="SSF46689">
    <property type="entry name" value="Homeodomain-like"/>
    <property type="match status" value="1"/>
</dbReference>
<evidence type="ECO:0000256" key="7">
    <source>
        <dbReference type="SAM" id="Coils"/>
    </source>
</evidence>
<keyword evidence="7" id="KW-0175">Coiled coil</keyword>
<dbReference type="STRING" id="1420851.AU255_13725"/>
<dbReference type="InterPro" id="IPR025943">
    <property type="entry name" value="Sigma_54_int_dom_ATP-bd_2"/>
</dbReference>
<keyword evidence="6" id="KW-0804">Transcription</keyword>
<organism evidence="10 11">
    <name type="scientific">Methyloprofundus sedimenti</name>
    <dbReference type="NCBI Taxonomy" id="1420851"/>
    <lineage>
        <taxon>Bacteria</taxon>
        <taxon>Pseudomonadati</taxon>
        <taxon>Pseudomonadota</taxon>
        <taxon>Gammaproteobacteria</taxon>
        <taxon>Methylococcales</taxon>
        <taxon>Methylococcaceae</taxon>
        <taxon>Methyloprofundus</taxon>
    </lineage>
</organism>
<evidence type="ECO:0000259" key="9">
    <source>
        <dbReference type="PROSITE" id="PS50113"/>
    </source>
</evidence>
<dbReference type="InterPro" id="IPR009057">
    <property type="entry name" value="Homeodomain-like_sf"/>
</dbReference>
<dbReference type="AlphaFoldDB" id="A0A1V8M432"/>
<proteinExistence type="predicted"/>
<dbReference type="CDD" id="cd00009">
    <property type="entry name" value="AAA"/>
    <property type="match status" value="1"/>
</dbReference>
<dbReference type="FunFam" id="1.10.8.60:FF:000014">
    <property type="entry name" value="DNA-binding transcriptional regulator NtrC"/>
    <property type="match status" value="1"/>
</dbReference>
<evidence type="ECO:0000313" key="11">
    <source>
        <dbReference type="Proteomes" id="UP000191980"/>
    </source>
</evidence>
<dbReference type="PANTHER" id="PTHR32071">
    <property type="entry name" value="TRANSCRIPTIONAL REGULATORY PROTEIN"/>
    <property type="match status" value="1"/>
</dbReference>
<dbReference type="InterPro" id="IPR003593">
    <property type="entry name" value="AAA+_ATPase"/>
</dbReference>
<evidence type="ECO:0008006" key="12">
    <source>
        <dbReference type="Google" id="ProtNLM"/>
    </source>
</evidence>
<dbReference type="PANTHER" id="PTHR32071:SF117">
    <property type="entry name" value="PTS-DEPENDENT DIHYDROXYACETONE KINASE OPERON REGULATORY PROTEIN-RELATED"/>
    <property type="match status" value="1"/>
</dbReference>
<name>A0A1V8M432_9GAMM</name>
<dbReference type="GO" id="GO:0043565">
    <property type="term" value="F:sequence-specific DNA binding"/>
    <property type="evidence" value="ECO:0007669"/>
    <property type="project" value="InterPro"/>
</dbReference>
<protein>
    <recommendedName>
        <fullName evidence="12">Fis family transcriptional regulator</fullName>
    </recommendedName>
</protein>
<dbReference type="Gene3D" id="3.40.50.300">
    <property type="entry name" value="P-loop containing nucleotide triphosphate hydrolases"/>
    <property type="match status" value="1"/>
</dbReference>
<dbReference type="InterPro" id="IPR058031">
    <property type="entry name" value="AAA_lid_NorR"/>
</dbReference>
<dbReference type="EMBL" id="LPUF01000002">
    <property type="protein sequence ID" value="OQK16325.1"/>
    <property type="molecule type" value="Genomic_DNA"/>
</dbReference>
<dbReference type="InterPro" id="IPR002197">
    <property type="entry name" value="HTH_Fis"/>
</dbReference>
<dbReference type="FunFam" id="3.40.50.300:FF:000006">
    <property type="entry name" value="DNA-binding transcriptional regulator NtrC"/>
    <property type="match status" value="1"/>
</dbReference>
<evidence type="ECO:0000313" key="10">
    <source>
        <dbReference type="EMBL" id="OQK16325.1"/>
    </source>
</evidence>
<feature type="domain" description="Sigma-54 factor interaction" evidence="8">
    <location>
        <begin position="162"/>
        <end position="391"/>
    </location>
</feature>
<dbReference type="Gene3D" id="1.10.8.60">
    <property type="match status" value="1"/>
</dbReference>
<dbReference type="InterPro" id="IPR025662">
    <property type="entry name" value="Sigma_54_int_dom_ATP-bd_1"/>
</dbReference>
<dbReference type="NCBIfam" id="TIGR00229">
    <property type="entry name" value="sensory_box"/>
    <property type="match status" value="1"/>
</dbReference>
<dbReference type="InterPro" id="IPR002078">
    <property type="entry name" value="Sigma_54_int"/>
</dbReference>
<dbReference type="Gene3D" id="1.10.10.60">
    <property type="entry name" value="Homeodomain-like"/>
    <property type="match status" value="1"/>
</dbReference>
<dbReference type="GO" id="GO:0005524">
    <property type="term" value="F:ATP binding"/>
    <property type="evidence" value="ECO:0007669"/>
    <property type="project" value="UniProtKB-KW"/>
</dbReference>
<dbReference type="GO" id="GO:0006355">
    <property type="term" value="P:regulation of DNA-templated transcription"/>
    <property type="evidence" value="ECO:0007669"/>
    <property type="project" value="InterPro"/>
</dbReference>
<dbReference type="PROSITE" id="PS50045">
    <property type="entry name" value="SIGMA54_INTERACT_4"/>
    <property type="match status" value="1"/>
</dbReference>
<dbReference type="SUPFAM" id="SSF52540">
    <property type="entry name" value="P-loop containing nucleoside triphosphate hydrolases"/>
    <property type="match status" value="1"/>
</dbReference>
<dbReference type="InterPro" id="IPR035965">
    <property type="entry name" value="PAS-like_dom_sf"/>
</dbReference>
<feature type="domain" description="PAC" evidence="9">
    <location>
        <begin position="79"/>
        <end position="130"/>
    </location>
</feature>
<dbReference type="Proteomes" id="UP000191980">
    <property type="component" value="Unassembled WGS sequence"/>
</dbReference>
<keyword evidence="3" id="KW-0805">Transcription regulation</keyword>
<dbReference type="InterPro" id="IPR027417">
    <property type="entry name" value="P-loop_NTPase"/>
</dbReference>
<dbReference type="PROSITE" id="PS00676">
    <property type="entry name" value="SIGMA54_INTERACT_2"/>
    <property type="match status" value="1"/>
</dbReference>
<feature type="coiled-coil region" evidence="7">
    <location>
        <begin position="121"/>
        <end position="152"/>
    </location>
</feature>
<evidence type="ECO:0000256" key="1">
    <source>
        <dbReference type="ARBA" id="ARBA00022741"/>
    </source>
</evidence>
<keyword evidence="2" id="KW-0067">ATP-binding</keyword>
<dbReference type="Gene3D" id="3.30.450.20">
    <property type="entry name" value="PAS domain"/>
    <property type="match status" value="1"/>
</dbReference>
<evidence type="ECO:0000256" key="6">
    <source>
        <dbReference type="ARBA" id="ARBA00023163"/>
    </source>
</evidence>
<dbReference type="CDD" id="cd00130">
    <property type="entry name" value="PAS"/>
    <property type="match status" value="1"/>
</dbReference>
<dbReference type="Pfam" id="PF25601">
    <property type="entry name" value="AAA_lid_14"/>
    <property type="match status" value="1"/>
</dbReference>